<organism evidence="1 2">
    <name type="scientific">Paenibacillus gansuensis</name>
    <dbReference type="NCBI Taxonomy" id="306542"/>
    <lineage>
        <taxon>Bacteria</taxon>
        <taxon>Bacillati</taxon>
        <taxon>Bacillota</taxon>
        <taxon>Bacilli</taxon>
        <taxon>Bacillales</taxon>
        <taxon>Paenibacillaceae</taxon>
        <taxon>Paenibacillus</taxon>
    </lineage>
</organism>
<protein>
    <recommendedName>
        <fullName evidence="3">Aminodeoxychorismate lyase</fullName>
    </recommendedName>
</protein>
<evidence type="ECO:0008006" key="3">
    <source>
        <dbReference type="Google" id="ProtNLM"/>
    </source>
</evidence>
<sequence>MLKNRTLLIGIGIGMMAGALLLQLLFAVEQQDARFSMPAQEPLTADEVKQQAEELGLTLLSDGDKVYTQKEVDRLVSEAKKIGSKAASSAALGNKPSDIANDSKDSGAMMAVYIMKGTDSATLSEILRQLGVIKEVQAFENLMTVKQANGKIQPGLKHFTKGMSLQNIIDIIIKP</sequence>
<reference evidence="2" key="1">
    <citation type="journal article" date="2019" name="Int. J. Syst. Evol. Microbiol.">
        <title>The Global Catalogue of Microorganisms (GCM) 10K type strain sequencing project: providing services to taxonomists for standard genome sequencing and annotation.</title>
        <authorList>
            <consortium name="The Broad Institute Genomics Platform"/>
            <consortium name="The Broad Institute Genome Sequencing Center for Infectious Disease"/>
            <person name="Wu L."/>
            <person name="Ma J."/>
        </authorList>
    </citation>
    <scope>NUCLEOTIDE SEQUENCE [LARGE SCALE GENOMIC DNA]</scope>
    <source>
        <strain evidence="2">KCTC 3950</strain>
    </source>
</reference>
<accession>A0ABW5PES1</accession>
<dbReference type="RefSeq" id="WP_377602920.1">
    <property type="nucleotide sequence ID" value="NZ_JBHUME010000007.1"/>
</dbReference>
<dbReference type="Gene3D" id="3.30.1490.480">
    <property type="entry name" value="Endolytic murein transglycosylase"/>
    <property type="match status" value="1"/>
</dbReference>
<evidence type="ECO:0000313" key="2">
    <source>
        <dbReference type="Proteomes" id="UP001597541"/>
    </source>
</evidence>
<dbReference type="Proteomes" id="UP001597541">
    <property type="component" value="Unassembled WGS sequence"/>
</dbReference>
<dbReference type="EMBL" id="JBHUME010000007">
    <property type="protein sequence ID" value="MFD2613033.1"/>
    <property type="molecule type" value="Genomic_DNA"/>
</dbReference>
<evidence type="ECO:0000313" key="1">
    <source>
        <dbReference type="EMBL" id="MFD2613033.1"/>
    </source>
</evidence>
<comment type="caution">
    <text evidence="1">The sequence shown here is derived from an EMBL/GenBank/DDBJ whole genome shotgun (WGS) entry which is preliminary data.</text>
</comment>
<keyword evidence="2" id="KW-1185">Reference proteome</keyword>
<gene>
    <name evidence="1" type="ORF">ACFSUF_11420</name>
</gene>
<name>A0ABW5PES1_9BACL</name>
<proteinExistence type="predicted"/>